<evidence type="ECO:0000313" key="3">
    <source>
        <dbReference type="Proteomes" id="UP000325438"/>
    </source>
</evidence>
<reference evidence="2 3" key="1">
    <citation type="submission" date="2019-09" db="EMBL/GenBank/DDBJ databases">
        <title>The draft genomes of Allium pathogen Pseudomonas sp.</title>
        <authorList>
            <person name="Fujikawa T."/>
            <person name="Sawada H."/>
        </authorList>
    </citation>
    <scope>NUCLEOTIDE SEQUENCE [LARGE SCALE GENOMIC DNA]</scope>
    <source>
        <strain evidence="2 3">MAFF 730085</strain>
    </source>
</reference>
<dbReference type="EMBL" id="VUBA01000044">
    <property type="protein sequence ID" value="MPQ83937.1"/>
    <property type="molecule type" value="Genomic_DNA"/>
</dbReference>
<feature type="domain" description="Dermonecrotic toxin N-terminal" evidence="1">
    <location>
        <begin position="31"/>
        <end position="138"/>
    </location>
</feature>
<accession>A0A5N7JRC7</accession>
<proteinExistence type="predicted"/>
<dbReference type="InterPro" id="IPR046673">
    <property type="entry name" value="ToxA_N"/>
</dbReference>
<evidence type="ECO:0000259" key="1">
    <source>
        <dbReference type="Pfam" id="PF20178"/>
    </source>
</evidence>
<evidence type="ECO:0000313" key="2">
    <source>
        <dbReference type="EMBL" id="MPQ83937.1"/>
    </source>
</evidence>
<sequence length="403" mass="44505">MPNLLNSKSSDPVAPQEVVPTWKNAESYQQFAQLLAKDTARGAVSADGKELLDAFLNPDPSNPTQVHVRSFAVHGVPSNDMFIIRRKPPVPDKINVMMYMPEQNKKSFHEFPARKDMHKFLKALPDNPVAFPAFLKHFGRDARLESVETVRQLMLEWASAPENSKPAWVLGEASYIARNIFEVLDEWSNESANTPIVNGLTDIQTKEVNDQGVITYIGWRPTGESVQFRYDMLGNLMGAGDTGNIYYLKKDSIGNKPLLQITPDALNTSVVEEALNVIRDEGAAGVLKAIGNFLEHPFDWVSRLLEAFGVSKSTSGDAERFIDNPITFLLTFANKYNDLGRSFGKTKAEMDKIITATGDKIQGLVPAYGQIRSLAALIGKGIKNEPLSDQEVKDGAEALGLKP</sequence>
<gene>
    <name evidence="2" type="ORF">F0170_08050</name>
</gene>
<organism evidence="2 3">
    <name type="scientific">Pseudomonas kitaguniensis</name>
    <dbReference type="NCBI Taxonomy" id="2607908"/>
    <lineage>
        <taxon>Bacteria</taxon>
        <taxon>Pseudomonadati</taxon>
        <taxon>Pseudomonadota</taxon>
        <taxon>Gammaproteobacteria</taxon>
        <taxon>Pseudomonadales</taxon>
        <taxon>Pseudomonadaceae</taxon>
        <taxon>Pseudomonas</taxon>
    </lineage>
</organism>
<name>A0A5N7JRC7_9PSED</name>
<dbReference type="AlphaFoldDB" id="A0A5N7JRC7"/>
<comment type="caution">
    <text evidence="2">The sequence shown here is derived from an EMBL/GenBank/DDBJ whole genome shotgun (WGS) entry which is preliminary data.</text>
</comment>
<protein>
    <recommendedName>
        <fullName evidence="1">Dermonecrotic toxin N-terminal domain-containing protein</fullName>
    </recommendedName>
</protein>
<dbReference type="Pfam" id="PF20178">
    <property type="entry name" value="ToxA_N"/>
    <property type="match status" value="1"/>
</dbReference>
<dbReference type="RefSeq" id="WP_152749070.1">
    <property type="nucleotide sequence ID" value="NZ_VUBA01000044.1"/>
</dbReference>
<dbReference type="Proteomes" id="UP000325438">
    <property type="component" value="Unassembled WGS sequence"/>
</dbReference>